<evidence type="ECO:0000313" key="1">
    <source>
        <dbReference type="EMBL" id="RHW55081.1"/>
    </source>
</evidence>
<gene>
    <name evidence="1" type="ORF">DS835_01520</name>
</gene>
<reference evidence="1 2" key="1">
    <citation type="submission" date="2018-07" db="EMBL/GenBank/DDBJ databases">
        <title>Genome sequences of six Lactobacillus spp. isolated from bumble bee guts.</title>
        <authorList>
            <person name="Motta E.V.S."/>
            <person name="Moran N.A."/>
        </authorList>
    </citation>
    <scope>NUCLEOTIDE SEQUENCE [LARGE SCALE GENOMIC DNA]</scope>
    <source>
        <strain evidence="1 2">OCC3</strain>
    </source>
</reference>
<name>A0A396SZ81_9LACO</name>
<organism evidence="1 2">
    <name type="scientific">Lactobacillus bombicola</name>
    <dbReference type="NCBI Taxonomy" id="1505723"/>
    <lineage>
        <taxon>Bacteria</taxon>
        <taxon>Bacillati</taxon>
        <taxon>Bacillota</taxon>
        <taxon>Bacilli</taxon>
        <taxon>Lactobacillales</taxon>
        <taxon>Lactobacillaceae</taxon>
        <taxon>Lactobacillus</taxon>
    </lineage>
</organism>
<accession>A0A396SZ81</accession>
<dbReference type="EMBL" id="QOCV01000003">
    <property type="protein sequence ID" value="RHW55081.1"/>
    <property type="molecule type" value="Genomic_DNA"/>
</dbReference>
<evidence type="ECO:0000313" key="2">
    <source>
        <dbReference type="Proteomes" id="UP000265862"/>
    </source>
</evidence>
<dbReference type="RefSeq" id="WP_118897612.1">
    <property type="nucleotide sequence ID" value="NZ_QOCV01000003.1"/>
</dbReference>
<dbReference type="AlphaFoldDB" id="A0A396SZ81"/>
<proteinExistence type="predicted"/>
<sequence length="77" mass="9273">MTTKKNTKAIDPIVAAYLEQTKHLTYEEWQENIIWDSFKQAITNKKSNIYKQIIEIAYEKLEKEAYKRVKAEHIHFE</sequence>
<comment type="caution">
    <text evidence="1">The sequence shown here is derived from an EMBL/GenBank/DDBJ whole genome shotgun (WGS) entry which is preliminary data.</text>
</comment>
<protein>
    <submittedName>
        <fullName evidence="1">Uncharacterized protein</fullName>
    </submittedName>
</protein>
<dbReference type="Proteomes" id="UP000265862">
    <property type="component" value="Unassembled WGS sequence"/>
</dbReference>